<reference evidence="2" key="1">
    <citation type="submission" date="2024-07" db="EMBL/GenBank/DDBJ databases">
        <authorList>
            <person name="Kim Y.J."/>
            <person name="Jeong J.Y."/>
        </authorList>
    </citation>
    <scope>NUCLEOTIDE SEQUENCE</scope>
    <source>
        <strain evidence="2">GIHE-MW2</strain>
    </source>
</reference>
<protein>
    <submittedName>
        <fullName evidence="2">GAF domain-containing protein</fullName>
    </submittedName>
</protein>
<proteinExistence type="predicted"/>
<sequence>MQEITQVFSLILNLERASILFYNQNNSASFCANLYELTPNQHSQGYELSFSDYPKYFQALESEKCMVVYDAKQDPKTTEFTETYLTPLLISSMLDVPIHLKGEIKGVICI</sequence>
<dbReference type="EMBL" id="CP159837">
    <property type="protein sequence ID" value="XCM38303.1"/>
    <property type="molecule type" value="Genomic_DNA"/>
</dbReference>
<organism evidence="2">
    <name type="scientific">Planktothricoides raciborskii GIHE-MW2</name>
    <dbReference type="NCBI Taxonomy" id="2792601"/>
    <lineage>
        <taxon>Bacteria</taxon>
        <taxon>Bacillati</taxon>
        <taxon>Cyanobacteriota</taxon>
        <taxon>Cyanophyceae</taxon>
        <taxon>Oscillatoriophycideae</taxon>
        <taxon>Oscillatoriales</taxon>
        <taxon>Oscillatoriaceae</taxon>
        <taxon>Planktothricoides</taxon>
    </lineage>
</organism>
<evidence type="ECO:0000313" key="2">
    <source>
        <dbReference type="EMBL" id="XCM38303.1"/>
    </source>
</evidence>
<dbReference type="InterPro" id="IPR029016">
    <property type="entry name" value="GAF-like_dom_sf"/>
</dbReference>
<gene>
    <name evidence="2" type="ORF">ABWT76_001140</name>
</gene>
<dbReference type="AlphaFoldDB" id="A0AAU8JHR9"/>
<dbReference type="SUPFAM" id="SSF55781">
    <property type="entry name" value="GAF domain-like"/>
    <property type="match status" value="1"/>
</dbReference>
<accession>A0AAU8JHR9</accession>
<dbReference type="RefSeq" id="WP_054465865.1">
    <property type="nucleotide sequence ID" value="NZ_CP159837.1"/>
</dbReference>
<feature type="domain" description="GAF" evidence="1">
    <location>
        <begin position="2"/>
        <end position="110"/>
    </location>
</feature>
<dbReference type="Gene3D" id="3.30.450.40">
    <property type="match status" value="1"/>
</dbReference>
<name>A0AAU8JHR9_9CYAN</name>
<dbReference type="InterPro" id="IPR003018">
    <property type="entry name" value="GAF"/>
</dbReference>
<dbReference type="Pfam" id="PF01590">
    <property type="entry name" value="GAF"/>
    <property type="match status" value="1"/>
</dbReference>
<evidence type="ECO:0000259" key="1">
    <source>
        <dbReference type="Pfam" id="PF01590"/>
    </source>
</evidence>